<evidence type="ECO:0000313" key="2">
    <source>
        <dbReference type="Proteomes" id="UP000245431"/>
    </source>
</evidence>
<accession>A0A1D3K8S4</accession>
<dbReference type="RefSeq" id="WP_017849301.1">
    <property type="nucleotide sequence ID" value="NZ_AOUH01000042.1"/>
</dbReference>
<reference evidence="2" key="1">
    <citation type="submission" date="2016-07" db="EMBL/GenBank/DDBJ databases">
        <authorList>
            <person name="Florea S."/>
            <person name="Webb J.S."/>
            <person name="Jaromczyk J."/>
            <person name="Schardl C.L."/>
        </authorList>
    </citation>
    <scope>NUCLEOTIDE SEQUENCE [LARGE SCALE GENOMIC DNA]</scope>
    <source>
        <strain evidence="2">1YdBTEX2</strain>
    </source>
</reference>
<dbReference type="EMBL" id="LT599584">
    <property type="protein sequence ID" value="SBW84717.1"/>
    <property type="molecule type" value="Genomic_DNA"/>
</dbReference>
<dbReference type="NCBIfam" id="NF040692">
    <property type="entry name" value="recomb_assoc"/>
    <property type="match status" value="1"/>
</dbReference>
<sequence length="216" mass="23440">MATTDPSKLLEQLCLNVHPRKEASLRLIYRLCEEQHARGSRDFSIATIGRLSHEAGGPSAPAIRNKTGDDYKALMKVFASSVGSKPKKSADRKPGVCDELLEGVSDPVLRARIGILVAELASARGQLIALRHLANTTTVLRLDERVEDPAEGHKEPDSIGHLSTQEKMALERAISPDTLAHWGWSSEANGRVRTDTGQVVYPAGYLTAIRKVLAAS</sequence>
<dbReference type="InterPro" id="IPR048061">
    <property type="entry name" value="GmtX-like"/>
</dbReference>
<proteinExistence type="predicted"/>
<name>A0A1D3K8S4_PSEVE</name>
<organism evidence="1 2">
    <name type="scientific">Pseudomonas veronii 1YdBTEX2</name>
    <dbReference type="NCBI Taxonomy" id="1295141"/>
    <lineage>
        <taxon>Bacteria</taxon>
        <taxon>Pseudomonadati</taxon>
        <taxon>Pseudomonadota</taxon>
        <taxon>Gammaproteobacteria</taxon>
        <taxon>Pseudomonadales</taxon>
        <taxon>Pseudomonadaceae</taxon>
        <taxon>Pseudomonas</taxon>
    </lineage>
</organism>
<protein>
    <submittedName>
        <fullName evidence="1">Uncharacterized protein</fullName>
    </submittedName>
</protein>
<evidence type="ECO:0000313" key="1">
    <source>
        <dbReference type="EMBL" id="SBW84717.1"/>
    </source>
</evidence>
<gene>
    <name evidence="1" type="ORF">PVE_R2G0691</name>
</gene>
<dbReference type="AlphaFoldDB" id="A0A1D3K8S4"/>
<dbReference type="Proteomes" id="UP000245431">
    <property type="component" value="Chromosome PVE_r2"/>
</dbReference>